<evidence type="ECO:0000313" key="1">
    <source>
        <dbReference type="EMBL" id="ACU19174.1"/>
    </source>
</evidence>
<organism evidence="1">
    <name type="scientific">Glycine max</name>
    <name type="common">Soybean</name>
    <name type="synonym">Glycine hispida</name>
    <dbReference type="NCBI Taxonomy" id="3847"/>
    <lineage>
        <taxon>Eukaryota</taxon>
        <taxon>Viridiplantae</taxon>
        <taxon>Streptophyta</taxon>
        <taxon>Embryophyta</taxon>
        <taxon>Tracheophyta</taxon>
        <taxon>Spermatophyta</taxon>
        <taxon>Magnoliopsida</taxon>
        <taxon>eudicotyledons</taxon>
        <taxon>Gunneridae</taxon>
        <taxon>Pentapetalae</taxon>
        <taxon>rosids</taxon>
        <taxon>fabids</taxon>
        <taxon>Fabales</taxon>
        <taxon>Fabaceae</taxon>
        <taxon>Papilionoideae</taxon>
        <taxon>50 kb inversion clade</taxon>
        <taxon>NPAAA clade</taxon>
        <taxon>indigoferoid/millettioid clade</taxon>
        <taxon>Phaseoleae</taxon>
        <taxon>Glycine</taxon>
        <taxon>Glycine subgen. Soja</taxon>
    </lineage>
</organism>
<dbReference type="AlphaFoldDB" id="C6TBH2"/>
<dbReference type="EMBL" id="BT094880">
    <property type="protein sequence ID" value="ACU19174.1"/>
    <property type="molecule type" value="mRNA"/>
</dbReference>
<accession>C6TBH2</accession>
<reference evidence="1" key="1">
    <citation type="submission" date="2009-08" db="EMBL/GenBank/DDBJ databases">
        <authorList>
            <person name="Cheung F."/>
            <person name="Xiao Y."/>
            <person name="Chan A."/>
            <person name="Moskal W."/>
            <person name="Town C.D."/>
        </authorList>
    </citation>
    <scope>NUCLEOTIDE SEQUENCE</scope>
</reference>
<protein>
    <submittedName>
        <fullName evidence="1">Uncharacterized protein</fullName>
    </submittedName>
</protein>
<proteinExistence type="evidence at transcript level"/>
<sequence>MSAMVAITDWKQLPFEFDEEKAEVRLEVVMTVEETLELFGELDVLYAVVALARNVQPWAEIDDSLQEQQMKLALKVGSGVSSEEFGFEIHLLDPVHHRAQAIMEQAEYLVFVLVVLTADCSVKPLAELLKPRSKQFSSPKFLPMDGCETDIKRKQKTIPLEVLAPFQA</sequence>
<name>C6TBH2_SOYBN</name>